<sequence length="173" mass="19669">MKAFTTTILILFASRILALRYTEDDYTLALRSLLAEYDHLLEAREAELRDSLQVHKARELDFVGVSEARGVVYGDLFDTREAFRHGANAPPSQIQKGGFPCWVMKFTSQCNVEFCSDFCIQRPGSTTGPPKGTSNQPCRWKEWITKKEYKGTEGGKCFDNCYCKVSTKFKQVD</sequence>
<name>A8NR02_COPC7</name>
<reference evidence="2 3" key="1">
    <citation type="journal article" date="2010" name="Proc. Natl. Acad. Sci. U.S.A.">
        <title>Insights into evolution of multicellular fungi from the assembled chromosomes of the mushroom Coprinopsis cinerea (Coprinus cinereus).</title>
        <authorList>
            <person name="Stajich J.E."/>
            <person name="Wilke S.K."/>
            <person name="Ahren D."/>
            <person name="Au C.H."/>
            <person name="Birren B.W."/>
            <person name="Borodovsky M."/>
            <person name="Burns C."/>
            <person name="Canback B."/>
            <person name="Casselton L.A."/>
            <person name="Cheng C.K."/>
            <person name="Deng J."/>
            <person name="Dietrich F.S."/>
            <person name="Fargo D.C."/>
            <person name="Farman M.L."/>
            <person name="Gathman A.C."/>
            <person name="Goldberg J."/>
            <person name="Guigo R."/>
            <person name="Hoegger P.J."/>
            <person name="Hooker J.B."/>
            <person name="Huggins A."/>
            <person name="James T.Y."/>
            <person name="Kamada T."/>
            <person name="Kilaru S."/>
            <person name="Kodira C."/>
            <person name="Kues U."/>
            <person name="Kupfer D."/>
            <person name="Kwan H.S."/>
            <person name="Lomsadze A."/>
            <person name="Li W."/>
            <person name="Lilly W.W."/>
            <person name="Ma L.J."/>
            <person name="Mackey A.J."/>
            <person name="Manning G."/>
            <person name="Martin F."/>
            <person name="Muraguchi H."/>
            <person name="Natvig D.O."/>
            <person name="Palmerini H."/>
            <person name="Ramesh M.A."/>
            <person name="Rehmeyer C.J."/>
            <person name="Roe B.A."/>
            <person name="Shenoy N."/>
            <person name="Stanke M."/>
            <person name="Ter-Hovhannisyan V."/>
            <person name="Tunlid A."/>
            <person name="Velagapudi R."/>
            <person name="Vision T.J."/>
            <person name="Zeng Q."/>
            <person name="Zolan M.E."/>
            <person name="Pukkila P.J."/>
        </authorList>
    </citation>
    <scope>NUCLEOTIDE SEQUENCE [LARGE SCALE GENOMIC DNA]</scope>
    <source>
        <strain evidence="3">Okayama-7 / 130 / ATCC MYA-4618 / FGSC 9003</strain>
    </source>
</reference>
<proteinExistence type="predicted"/>
<keyword evidence="1" id="KW-0732">Signal</keyword>
<gene>
    <name evidence="2" type="ORF">CC1G_03371</name>
</gene>
<protein>
    <submittedName>
        <fullName evidence="2">Uncharacterized protein</fullName>
    </submittedName>
</protein>
<dbReference type="InParanoid" id="A8NR02"/>
<keyword evidence="3" id="KW-1185">Reference proteome</keyword>
<dbReference type="EMBL" id="AACS02000008">
    <property type="protein sequence ID" value="EAU86160.1"/>
    <property type="molecule type" value="Genomic_DNA"/>
</dbReference>
<evidence type="ECO:0000256" key="1">
    <source>
        <dbReference type="SAM" id="SignalP"/>
    </source>
</evidence>
<feature type="chain" id="PRO_5002726602" evidence="1">
    <location>
        <begin position="19"/>
        <end position="173"/>
    </location>
</feature>
<dbReference type="Proteomes" id="UP000001861">
    <property type="component" value="Unassembled WGS sequence"/>
</dbReference>
<comment type="caution">
    <text evidence="2">The sequence shown here is derived from an EMBL/GenBank/DDBJ whole genome shotgun (WGS) entry which is preliminary data.</text>
</comment>
<dbReference type="VEuPathDB" id="FungiDB:CC1G_03371"/>
<organism evidence="2 3">
    <name type="scientific">Coprinopsis cinerea (strain Okayama-7 / 130 / ATCC MYA-4618 / FGSC 9003)</name>
    <name type="common">Inky cap fungus</name>
    <name type="synonym">Hormographiella aspergillata</name>
    <dbReference type="NCBI Taxonomy" id="240176"/>
    <lineage>
        <taxon>Eukaryota</taxon>
        <taxon>Fungi</taxon>
        <taxon>Dikarya</taxon>
        <taxon>Basidiomycota</taxon>
        <taxon>Agaricomycotina</taxon>
        <taxon>Agaricomycetes</taxon>
        <taxon>Agaricomycetidae</taxon>
        <taxon>Agaricales</taxon>
        <taxon>Agaricineae</taxon>
        <taxon>Psathyrellaceae</taxon>
        <taxon>Coprinopsis</taxon>
    </lineage>
</organism>
<evidence type="ECO:0000313" key="3">
    <source>
        <dbReference type="Proteomes" id="UP000001861"/>
    </source>
</evidence>
<feature type="signal peptide" evidence="1">
    <location>
        <begin position="1"/>
        <end position="18"/>
    </location>
</feature>
<accession>A8NR02</accession>
<dbReference type="GeneID" id="6012122"/>
<dbReference type="KEGG" id="cci:CC1G_03371"/>
<dbReference type="RefSeq" id="XP_001835589.1">
    <property type="nucleotide sequence ID" value="XM_001835537.1"/>
</dbReference>
<evidence type="ECO:0000313" key="2">
    <source>
        <dbReference type="EMBL" id="EAU86160.1"/>
    </source>
</evidence>
<dbReference type="AlphaFoldDB" id="A8NR02"/>